<feature type="region of interest" description="Disordered" evidence="1">
    <location>
        <begin position="1"/>
        <end position="29"/>
    </location>
</feature>
<dbReference type="EMBL" id="DS547102">
    <property type="protein sequence ID" value="EDR08091.1"/>
    <property type="molecule type" value="Genomic_DNA"/>
</dbReference>
<evidence type="ECO:0000313" key="3">
    <source>
        <dbReference type="EMBL" id="EDR08091.1"/>
    </source>
</evidence>
<organism evidence="4">
    <name type="scientific">Laccaria bicolor (strain S238N-H82 / ATCC MYA-4686)</name>
    <name type="common">Bicoloured deceiver</name>
    <name type="synonym">Laccaria laccata var. bicolor</name>
    <dbReference type="NCBI Taxonomy" id="486041"/>
    <lineage>
        <taxon>Eukaryota</taxon>
        <taxon>Fungi</taxon>
        <taxon>Dikarya</taxon>
        <taxon>Basidiomycota</taxon>
        <taxon>Agaricomycotina</taxon>
        <taxon>Agaricomycetes</taxon>
        <taxon>Agaricomycetidae</taxon>
        <taxon>Agaricales</taxon>
        <taxon>Agaricineae</taxon>
        <taxon>Hydnangiaceae</taxon>
        <taxon>Laccaria</taxon>
    </lineage>
</organism>
<proteinExistence type="predicted"/>
<keyword evidence="4" id="KW-1185">Reference proteome</keyword>
<feature type="compositionally biased region" description="Polar residues" evidence="1">
    <location>
        <begin position="7"/>
        <end position="17"/>
    </location>
</feature>
<dbReference type="KEGG" id="lbc:LACBIDRAFT_297772"/>
<dbReference type="OrthoDB" id="3265172at2759"/>
<accession>B0DAU7</accession>
<dbReference type="HOGENOM" id="CLU_099959_1_0_1"/>
<protein>
    <submittedName>
        <fullName evidence="3">Predicted protein</fullName>
    </submittedName>
</protein>
<dbReference type="InParanoid" id="B0DAU7"/>
<feature type="transmembrane region" description="Helical" evidence="2">
    <location>
        <begin position="108"/>
        <end position="127"/>
    </location>
</feature>
<dbReference type="Proteomes" id="UP000001194">
    <property type="component" value="Unassembled WGS sequence"/>
</dbReference>
<dbReference type="GeneID" id="6076908"/>
<evidence type="ECO:0000256" key="2">
    <source>
        <dbReference type="SAM" id="Phobius"/>
    </source>
</evidence>
<feature type="transmembrane region" description="Helical" evidence="2">
    <location>
        <begin position="173"/>
        <end position="193"/>
    </location>
</feature>
<dbReference type="RefSeq" id="XP_001881161.1">
    <property type="nucleotide sequence ID" value="XM_001881126.1"/>
</dbReference>
<name>B0DAU7_LACBS</name>
<dbReference type="AlphaFoldDB" id="B0DAU7"/>
<keyword evidence="2" id="KW-0812">Transmembrane</keyword>
<keyword evidence="2" id="KW-1133">Transmembrane helix</keyword>
<evidence type="ECO:0000313" key="4">
    <source>
        <dbReference type="Proteomes" id="UP000001194"/>
    </source>
</evidence>
<evidence type="ECO:0000256" key="1">
    <source>
        <dbReference type="SAM" id="MobiDB-lite"/>
    </source>
</evidence>
<keyword evidence="2" id="KW-0472">Membrane</keyword>
<gene>
    <name evidence="3" type="ORF">LACBIDRAFT_297772</name>
</gene>
<reference evidence="3 4" key="1">
    <citation type="journal article" date="2008" name="Nature">
        <title>The genome of Laccaria bicolor provides insights into mycorrhizal symbiosis.</title>
        <authorList>
            <person name="Martin F."/>
            <person name="Aerts A."/>
            <person name="Ahren D."/>
            <person name="Brun A."/>
            <person name="Danchin E.G.J."/>
            <person name="Duchaussoy F."/>
            <person name="Gibon J."/>
            <person name="Kohler A."/>
            <person name="Lindquist E."/>
            <person name="Pereda V."/>
            <person name="Salamov A."/>
            <person name="Shapiro H.J."/>
            <person name="Wuyts J."/>
            <person name="Blaudez D."/>
            <person name="Buee M."/>
            <person name="Brokstein P."/>
            <person name="Canbaeck B."/>
            <person name="Cohen D."/>
            <person name="Courty P.E."/>
            <person name="Coutinho P.M."/>
            <person name="Delaruelle C."/>
            <person name="Detter J.C."/>
            <person name="Deveau A."/>
            <person name="DiFazio S."/>
            <person name="Duplessis S."/>
            <person name="Fraissinet-Tachet L."/>
            <person name="Lucic E."/>
            <person name="Frey-Klett P."/>
            <person name="Fourrey C."/>
            <person name="Feussner I."/>
            <person name="Gay G."/>
            <person name="Grimwood J."/>
            <person name="Hoegger P.J."/>
            <person name="Jain P."/>
            <person name="Kilaru S."/>
            <person name="Labbe J."/>
            <person name="Lin Y.C."/>
            <person name="Legue V."/>
            <person name="Le Tacon F."/>
            <person name="Marmeisse R."/>
            <person name="Melayah D."/>
            <person name="Montanini B."/>
            <person name="Muratet M."/>
            <person name="Nehls U."/>
            <person name="Niculita-Hirzel H."/>
            <person name="Oudot-Le Secq M.P."/>
            <person name="Peter M."/>
            <person name="Quesneville H."/>
            <person name="Rajashekar B."/>
            <person name="Reich M."/>
            <person name="Rouhier N."/>
            <person name="Schmutz J."/>
            <person name="Yin T."/>
            <person name="Chalot M."/>
            <person name="Henrissat B."/>
            <person name="Kuees U."/>
            <person name="Lucas S."/>
            <person name="Van de Peer Y."/>
            <person name="Podila G.K."/>
            <person name="Polle A."/>
            <person name="Pukkila P.J."/>
            <person name="Richardson P.M."/>
            <person name="Rouze P."/>
            <person name="Sanders I.R."/>
            <person name="Stajich J.E."/>
            <person name="Tunlid A."/>
            <person name="Tuskan G."/>
            <person name="Grigoriev I.V."/>
        </authorList>
    </citation>
    <scope>NUCLEOTIDE SEQUENCE [LARGE SCALE GENOMIC DNA]</scope>
    <source>
        <strain evidence="4">S238N-H82 / ATCC MYA-4686</strain>
    </source>
</reference>
<sequence>MNKLRKTSNPPTSTTNLVERRPLLSTSSTTALSKHSNLVPIPVEIQPLTASDQYWATRALKAEALLSAQESHHREVRSLGFSQDVKRSRELATLAQQHKEKHASMEKLVMLLTATVALLVLLVIYLATHYTHHSLLLQQQQQQRHWLAGLPSHFTIPILSPFTSVVEKETSVIGTRSITAMSLVAGLIAYLVFRHWLSSRGVVAGSRI</sequence>